<evidence type="ECO:0000313" key="2">
    <source>
        <dbReference type="EMBL" id="PMB64974.1"/>
    </source>
</evidence>
<proteinExistence type="predicted"/>
<dbReference type="Pfam" id="PF00024">
    <property type="entry name" value="PAN_1"/>
    <property type="match status" value="1"/>
</dbReference>
<dbReference type="AlphaFoldDB" id="A0A2N6NCG6"/>
<evidence type="ECO:0000313" key="3">
    <source>
        <dbReference type="Proteomes" id="UP000235728"/>
    </source>
</evidence>
<accession>A0A2N6NCG6</accession>
<dbReference type="InterPro" id="IPR003609">
    <property type="entry name" value="Pan_app"/>
</dbReference>
<reference evidence="2 3" key="1">
    <citation type="journal article" date="2016" name="Appl. Microbiol. Biotechnol.">
        <title>Characterization of T-DNA insertion mutants with decreased virulence in the entomopathogenic fungus Beauveria bassiana JEF-007.</title>
        <authorList>
            <person name="Kim S."/>
            <person name="Lee S.J."/>
            <person name="Nai Y.S."/>
            <person name="Yu J.S."/>
            <person name="Lee M.R."/>
            <person name="Yang Y.T."/>
            <person name="Kim J.S."/>
        </authorList>
    </citation>
    <scope>NUCLEOTIDE SEQUENCE [LARGE SCALE GENOMIC DNA]</scope>
    <source>
        <strain evidence="2 3">JEF-007</strain>
    </source>
</reference>
<dbReference type="Proteomes" id="UP000235728">
    <property type="component" value="Unassembled WGS sequence"/>
</dbReference>
<name>A0A2N6NCG6_BEABA</name>
<dbReference type="EMBL" id="MRVG01000011">
    <property type="protein sequence ID" value="PMB64974.1"/>
    <property type="molecule type" value="Genomic_DNA"/>
</dbReference>
<sequence length="196" mass="20792">MSCKKRHGTTYLKAVPDQYPSFASCMTACGAVPACQSVDYEVKTQNCYFSTNSKSPTIAAKAFMSAHSAGCSGACAGCADESCKDLKKGPLGPRKYGCPANHGKPITVKGVDLQVACQHAINSHPYNQVTAGSYEECIELCTDKADCGGVNWIGTTCYHHPDNNADGSSAFVHQRADSDAYVKIPGHLYTSLSHSP</sequence>
<comment type="caution">
    <text evidence="2">The sequence shown here is derived from an EMBL/GenBank/DDBJ whole genome shotgun (WGS) entry which is preliminary data.</text>
</comment>
<gene>
    <name evidence="2" type="ORF">BM221_009161</name>
</gene>
<organism evidence="2 3">
    <name type="scientific">Beauveria bassiana</name>
    <name type="common">White muscardine disease fungus</name>
    <name type="synonym">Tritirachium shiotae</name>
    <dbReference type="NCBI Taxonomy" id="176275"/>
    <lineage>
        <taxon>Eukaryota</taxon>
        <taxon>Fungi</taxon>
        <taxon>Dikarya</taxon>
        <taxon>Ascomycota</taxon>
        <taxon>Pezizomycotina</taxon>
        <taxon>Sordariomycetes</taxon>
        <taxon>Hypocreomycetidae</taxon>
        <taxon>Hypocreales</taxon>
        <taxon>Cordycipitaceae</taxon>
        <taxon>Beauveria</taxon>
    </lineage>
</organism>
<protein>
    <recommendedName>
        <fullName evidence="1">Apple domain-containing protein</fullName>
    </recommendedName>
</protein>
<evidence type="ECO:0000259" key="1">
    <source>
        <dbReference type="Pfam" id="PF00024"/>
    </source>
</evidence>
<feature type="domain" description="Apple" evidence="1">
    <location>
        <begin position="121"/>
        <end position="178"/>
    </location>
</feature>